<evidence type="ECO:0000256" key="1">
    <source>
        <dbReference type="ARBA" id="ARBA00004651"/>
    </source>
</evidence>
<keyword evidence="5 7" id="KW-1133">Transmembrane helix</keyword>
<evidence type="ECO:0000259" key="8">
    <source>
        <dbReference type="PROSITE" id="PS50928"/>
    </source>
</evidence>
<dbReference type="Gene3D" id="1.10.3720.10">
    <property type="entry name" value="MetI-like"/>
    <property type="match status" value="1"/>
</dbReference>
<dbReference type="PANTHER" id="PTHR43744:SF8">
    <property type="entry name" value="SN-GLYCEROL-3-PHOSPHATE TRANSPORT SYSTEM PERMEASE PROTEIN UGPE"/>
    <property type="match status" value="1"/>
</dbReference>
<feature type="domain" description="ABC transmembrane type-1" evidence="8">
    <location>
        <begin position="86"/>
        <end position="292"/>
    </location>
</feature>
<evidence type="ECO:0000256" key="4">
    <source>
        <dbReference type="ARBA" id="ARBA00022692"/>
    </source>
</evidence>
<dbReference type="InterPro" id="IPR035906">
    <property type="entry name" value="MetI-like_sf"/>
</dbReference>
<evidence type="ECO:0000256" key="7">
    <source>
        <dbReference type="RuleBase" id="RU363032"/>
    </source>
</evidence>
<keyword evidence="2 7" id="KW-0813">Transport</keyword>
<dbReference type="SUPFAM" id="SSF161098">
    <property type="entry name" value="MetI-like"/>
    <property type="match status" value="1"/>
</dbReference>
<name>A0AA96LBH6_9BACL</name>
<sequence>MRHWMNRARTLLLGDMEGMGVIALLLLYLLLVDVALMYLNPFLYMLSTMFKTTADLLDPTVKWIPTSMEWANLKLAWDGLQFPKALKSSLTISLASAGGQIVVCSLAGYSFARLKFPGRNLLFGLLVFSFLIPPQTLIIPLYVLYRKLDLLGSPMAIITPALLGHGLRGALFVIIFRQFFSTLPKELEDAALIDGAGPFRVYWKVMVPLAKPAVLVVFLFSFVWHWNETFITGLVLNGSDLPLSVSLSHLDKVLRGMYGGDGTEPSFDLNETIRMAASFLIIMPPLIVYLIAQRWFVEGVERTGLVE</sequence>
<feature type="transmembrane region" description="Helical" evidence="7">
    <location>
        <begin position="21"/>
        <end position="39"/>
    </location>
</feature>
<feature type="transmembrane region" description="Helical" evidence="7">
    <location>
        <begin position="273"/>
        <end position="292"/>
    </location>
</feature>
<dbReference type="PANTHER" id="PTHR43744">
    <property type="entry name" value="ABC TRANSPORTER PERMEASE PROTEIN MG189-RELATED-RELATED"/>
    <property type="match status" value="1"/>
</dbReference>
<gene>
    <name evidence="9" type="ORF">MJA45_15160</name>
</gene>
<dbReference type="InterPro" id="IPR000515">
    <property type="entry name" value="MetI-like"/>
</dbReference>
<dbReference type="EMBL" id="CP130318">
    <property type="protein sequence ID" value="WNQ08986.1"/>
    <property type="molecule type" value="Genomic_DNA"/>
</dbReference>
<dbReference type="RefSeq" id="WP_315602753.1">
    <property type="nucleotide sequence ID" value="NZ_CP130318.1"/>
</dbReference>
<dbReference type="Pfam" id="PF00528">
    <property type="entry name" value="BPD_transp_1"/>
    <property type="match status" value="1"/>
</dbReference>
<feature type="transmembrane region" description="Helical" evidence="7">
    <location>
        <begin position="121"/>
        <end position="145"/>
    </location>
</feature>
<dbReference type="GO" id="GO:0005886">
    <property type="term" value="C:plasma membrane"/>
    <property type="evidence" value="ECO:0007669"/>
    <property type="project" value="UniProtKB-SubCell"/>
</dbReference>
<keyword evidence="6 7" id="KW-0472">Membrane</keyword>
<evidence type="ECO:0000256" key="5">
    <source>
        <dbReference type="ARBA" id="ARBA00022989"/>
    </source>
</evidence>
<evidence type="ECO:0000256" key="3">
    <source>
        <dbReference type="ARBA" id="ARBA00022475"/>
    </source>
</evidence>
<feature type="transmembrane region" description="Helical" evidence="7">
    <location>
        <begin position="201"/>
        <end position="226"/>
    </location>
</feature>
<keyword evidence="3" id="KW-1003">Cell membrane</keyword>
<evidence type="ECO:0000313" key="9">
    <source>
        <dbReference type="EMBL" id="WNQ08986.1"/>
    </source>
</evidence>
<dbReference type="AlphaFoldDB" id="A0AA96LBH6"/>
<dbReference type="CDD" id="cd06261">
    <property type="entry name" value="TM_PBP2"/>
    <property type="match status" value="1"/>
</dbReference>
<dbReference type="Proteomes" id="UP001305702">
    <property type="component" value="Chromosome"/>
</dbReference>
<reference evidence="9 10" key="1">
    <citation type="submission" date="2022-02" db="EMBL/GenBank/DDBJ databases">
        <title>Paenibacillus sp. MBLB1776 Whole Genome Shotgun Sequencing.</title>
        <authorList>
            <person name="Hwang C.Y."/>
            <person name="Cho E.-S."/>
            <person name="Seo M.-J."/>
        </authorList>
    </citation>
    <scope>NUCLEOTIDE SEQUENCE [LARGE SCALE GENOMIC DNA]</scope>
    <source>
        <strain evidence="9 10">MBLB1776</strain>
    </source>
</reference>
<feature type="transmembrane region" description="Helical" evidence="7">
    <location>
        <begin position="157"/>
        <end position="180"/>
    </location>
</feature>
<dbReference type="PROSITE" id="PS50928">
    <property type="entry name" value="ABC_TM1"/>
    <property type="match status" value="1"/>
</dbReference>
<dbReference type="KEGG" id="paun:MJA45_15160"/>
<evidence type="ECO:0000313" key="10">
    <source>
        <dbReference type="Proteomes" id="UP001305702"/>
    </source>
</evidence>
<evidence type="ECO:0000256" key="2">
    <source>
        <dbReference type="ARBA" id="ARBA00022448"/>
    </source>
</evidence>
<accession>A0AA96LBH6</accession>
<keyword evidence="4 7" id="KW-0812">Transmembrane</keyword>
<comment type="similarity">
    <text evidence="7">Belongs to the binding-protein-dependent transport system permease family.</text>
</comment>
<dbReference type="GO" id="GO:0055085">
    <property type="term" value="P:transmembrane transport"/>
    <property type="evidence" value="ECO:0007669"/>
    <property type="project" value="InterPro"/>
</dbReference>
<proteinExistence type="inferred from homology"/>
<protein>
    <submittedName>
        <fullName evidence="9">Carbohydrate ABC transporter permease</fullName>
    </submittedName>
</protein>
<organism evidence="9 10">
    <name type="scientific">Paenibacillus aurantius</name>
    <dbReference type="NCBI Taxonomy" id="2918900"/>
    <lineage>
        <taxon>Bacteria</taxon>
        <taxon>Bacillati</taxon>
        <taxon>Bacillota</taxon>
        <taxon>Bacilli</taxon>
        <taxon>Bacillales</taxon>
        <taxon>Paenibacillaceae</taxon>
        <taxon>Paenibacillus</taxon>
    </lineage>
</organism>
<feature type="transmembrane region" description="Helical" evidence="7">
    <location>
        <begin position="90"/>
        <end position="109"/>
    </location>
</feature>
<keyword evidence="10" id="KW-1185">Reference proteome</keyword>
<comment type="subcellular location">
    <subcellularLocation>
        <location evidence="1 7">Cell membrane</location>
        <topology evidence="1 7">Multi-pass membrane protein</topology>
    </subcellularLocation>
</comment>
<evidence type="ECO:0000256" key="6">
    <source>
        <dbReference type="ARBA" id="ARBA00023136"/>
    </source>
</evidence>